<dbReference type="EnsemblMetazoa" id="GBRI045579-RA">
    <property type="protein sequence ID" value="GBRI045579-PA"/>
    <property type="gene ID" value="GBRI045579"/>
</dbReference>
<keyword evidence="2" id="KW-1185">Reference proteome</keyword>
<accession>A0A1A9X5T3</accession>
<proteinExistence type="predicted"/>
<dbReference type="Proteomes" id="UP000091820">
    <property type="component" value="Unassembled WGS sequence"/>
</dbReference>
<reference evidence="1" key="2">
    <citation type="submission" date="2020-05" db="UniProtKB">
        <authorList>
            <consortium name="EnsemblMetazoa"/>
        </authorList>
    </citation>
    <scope>IDENTIFICATION</scope>
    <source>
        <strain evidence="1">IAEA</strain>
    </source>
</reference>
<evidence type="ECO:0000313" key="1">
    <source>
        <dbReference type="EnsemblMetazoa" id="GBRI045579-PA"/>
    </source>
</evidence>
<dbReference type="VEuPathDB" id="VectorBase:GBRI045579"/>
<organism evidence="1 2">
    <name type="scientific">Glossina brevipalpis</name>
    <dbReference type="NCBI Taxonomy" id="37001"/>
    <lineage>
        <taxon>Eukaryota</taxon>
        <taxon>Metazoa</taxon>
        <taxon>Ecdysozoa</taxon>
        <taxon>Arthropoda</taxon>
        <taxon>Hexapoda</taxon>
        <taxon>Insecta</taxon>
        <taxon>Pterygota</taxon>
        <taxon>Neoptera</taxon>
        <taxon>Endopterygota</taxon>
        <taxon>Diptera</taxon>
        <taxon>Brachycera</taxon>
        <taxon>Muscomorpha</taxon>
        <taxon>Hippoboscoidea</taxon>
        <taxon>Glossinidae</taxon>
        <taxon>Glossina</taxon>
    </lineage>
</organism>
<dbReference type="STRING" id="37001.A0A1A9X5T3"/>
<reference evidence="2" key="1">
    <citation type="submission" date="2014-03" db="EMBL/GenBank/DDBJ databases">
        <authorList>
            <person name="Aksoy S."/>
            <person name="Warren W."/>
            <person name="Wilson R.K."/>
        </authorList>
    </citation>
    <scope>NUCLEOTIDE SEQUENCE [LARGE SCALE GENOMIC DNA]</scope>
    <source>
        <strain evidence="2">IAEA</strain>
    </source>
</reference>
<sequence length="185" mass="21616">MKDCEFLLKIDNKEILIEILNHAIDFLIGNGNRNEQKTMHLCYKYGFHSPDDFMLTIRALAKFFKNICCDVGLDINSEFPNLTPELQKLIETILNIRRPEITLYLIRQLNAQNYPLMESFDWDTRLVMGDSNYAHNRRLLTTLTLRLLISGDRKDMHRLLHFQMDKTKLSDFIEAIDSALKHAGA</sequence>
<evidence type="ECO:0000313" key="2">
    <source>
        <dbReference type="Proteomes" id="UP000091820"/>
    </source>
</evidence>
<dbReference type="AlphaFoldDB" id="A0A1A9X5T3"/>
<name>A0A1A9X5T3_9MUSC</name>
<evidence type="ECO:0008006" key="3">
    <source>
        <dbReference type="Google" id="ProtNLM"/>
    </source>
</evidence>
<protein>
    <recommendedName>
        <fullName evidence="3">COMM domain-containing protein</fullName>
    </recommendedName>
</protein>